<organism evidence="8 9">
    <name type="scientific">Novosphingobium flavum</name>
    <dbReference type="NCBI Taxonomy" id="1778672"/>
    <lineage>
        <taxon>Bacteria</taxon>
        <taxon>Pseudomonadati</taxon>
        <taxon>Pseudomonadota</taxon>
        <taxon>Alphaproteobacteria</taxon>
        <taxon>Sphingomonadales</taxon>
        <taxon>Sphingomonadaceae</taxon>
        <taxon>Novosphingobium</taxon>
    </lineage>
</organism>
<reference evidence="8 9" key="1">
    <citation type="submission" date="2020-08" db="EMBL/GenBank/DDBJ databases">
        <title>The genome sequence of type strain Novosphingobium flavum NBRC 111647.</title>
        <authorList>
            <person name="Liu Y."/>
        </authorList>
    </citation>
    <scope>NUCLEOTIDE SEQUENCE [LARGE SCALE GENOMIC DNA]</scope>
    <source>
        <strain evidence="8 9">NBRC 111647</strain>
    </source>
</reference>
<dbReference type="NCBIfam" id="TIGR00006">
    <property type="entry name" value="16S rRNA (cytosine(1402)-N(4))-methyltransferase RsmH"/>
    <property type="match status" value="1"/>
</dbReference>
<dbReference type="GO" id="GO:0005737">
    <property type="term" value="C:cytoplasm"/>
    <property type="evidence" value="ECO:0007669"/>
    <property type="project" value="UniProtKB-SubCell"/>
</dbReference>
<dbReference type="PANTHER" id="PTHR11265:SF0">
    <property type="entry name" value="12S RRNA N4-METHYLCYTIDINE METHYLTRANSFERASE"/>
    <property type="match status" value="1"/>
</dbReference>
<comment type="similarity">
    <text evidence="1 6">Belongs to the methyltransferase superfamily. RsmH family.</text>
</comment>
<proteinExistence type="inferred from homology"/>
<comment type="subcellular location">
    <subcellularLocation>
        <location evidence="6">Cytoplasm</location>
    </subcellularLocation>
</comment>
<dbReference type="InterPro" id="IPR002903">
    <property type="entry name" value="RsmH"/>
</dbReference>
<sequence>MAEASRPENGAPHIPVLLGEVLGALQPAPGMVIVDATFGAGGYTRRLLEAGATVHAFDRDPDAIAAGRLWPETRENPPRLVLHARRFSEMAEGMAEVGIDRVDGVVMDIGVSSMQLDQPQRGFAFSSDGPLDMRMAQEGPSAADFLNTAAEAEIADVLYLYAEERQSRRVARAIVAARPLETTGQLAHVVRKALGYRPGAPKDPATRSFQAVRIHVNAELDELKEGLLAAESLLAEGGRLAVVSFHSLEDRIVKQFLRDASGAVSGGSRHLPQAQSASSPTFAHVSKAVRPSEAELAFNPRSRSATLRSAMRTAAPARRAA</sequence>
<dbReference type="RefSeq" id="WP_185662233.1">
    <property type="nucleotide sequence ID" value="NZ_JACLAW010000001.1"/>
</dbReference>
<name>A0A7X1KJY8_9SPHN</name>
<keyword evidence="4 6" id="KW-0808">Transferase</keyword>
<gene>
    <name evidence="6 8" type="primary">rsmH</name>
    <name evidence="8" type="ORF">H7F51_00415</name>
</gene>
<keyword evidence="6" id="KW-0963">Cytoplasm</keyword>
<evidence type="ECO:0000256" key="5">
    <source>
        <dbReference type="ARBA" id="ARBA00022691"/>
    </source>
</evidence>
<evidence type="ECO:0000256" key="1">
    <source>
        <dbReference type="ARBA" id="ARBA00010396"/>
    </source>
</evidence>
<accession>A0A7X1KJY8</accession>
<dbReference type="InterPro" id="IPR029063">
    <property type="entry name" value="SAM-dependent_MTases_sf"/>
</dbReference>
<evidence type="ECO:0000313" key="9">
    <source>
        <dbReference type="Proteomes" id="UP000566813"/>
    </source>
</evidence>
<keyword evidence="3 6" id="KW-0489">Methyltransferase</keyword>
<dbReference type="HAMAP" id="MF_01007">
    <property type="entry name" value="16SrRNA_methyltr_H"/>
    <property type="match status" value="1"/>
</dbReference>
<dbReference type="AlphaFoldDB" id="A0A7X1KJY8"/>
<feature type="binding site" evidence="6">
    <location>
        <position position="87"/>
    </location>
    <ligand>
        <name>S-adenosyl-L-methionine</name>
        <dbReference type="ChEBI" id="CHEBI:59789"/>
    </ligand>
</feature>
<evidence type="ECO:0000256" key="6">
    <source>
        <dbReference type="HAMAP-Rule" id="MF_01007"/>
    </source>
</evidence>
<dbReference type="PANTHER" id="PTHR11265">
    <property type="entry name" value="S-ADENOSYL-METHYLTRANSFERASE MRAW"/>
    <property type="match status" value="1"/>
</dbReference>
<feature type="region of interest" description="Disordered" evidence="7">
    <location>
        <begin position="264"/>
        <end position="286"/>
    </location>
</feature>
<dbReference type="SUPFAM" id="SSF81799">
    <property type="entry name" value="Putative methyltransferase TM0872, insert domain"/>
    <property type="match status" value="1"/>
</dbReference>
<feature type="binding site" evidence="6">
    <location>
        <position position="115"/>
    </location>
    <ligand>
        <name>S-adenosyl-L-methionine</name>
        <dbReference type="ChEBI" id="CHEBI:59789"/>
    </ligand>
</feature>
<feature type="binding site" evidence="6">
    <location>
        <position position="108"/>
    </location>
    <ligand>
        <name>S-adenosyl-L-methionine</name>
        <dbReference type="ChEBI" id="CHEBI:59789"/>
    </ligand>
</feature>
<dbReference type="Proteomes" id="UP000566813">
    <property type="component" value="Unassembled WGS sequence"/>
</dbReference>
<feature type="binding site" evidence="6">
    <location>
        <position position="58"/>
    </location>
    <ligand>
        <name>S-adenosyl-L-methionine</name>
        <dbReference type="ChEBI" id="CHEBI:59789"/>
    </ligand>
</feature>
<dbReference type="EC" id="2.1.1.199" evidence="6"/>
<feature type="binding site" evidence="6">
    <location>
        <begin position="41"/>
        <end position="43"/>
    </location>
    <ligand>
        <name>S-adenosyl-L-methionine</name>
        <dbReference type="ChEBI" id="CHEBI:59789"/>
    </ligand>
</feature>
<evidence type="ECO:0000256" key="3">
    <source>
        <dbReference type="ARBA" id="ARBA00022603"/>
    </source>
</evidence>
<comment type="catalytic activity">
    <reaction evidence="6">
        <text>cytidine(1402) in 16S rRNA + S-adenosyl-L-methionine = N(4)-methylcytidine(1402) in 16S rRNA + S-adenosyl-L-homocysteine + H(+)</text>
        <dbReference type="Rhea" id="RHEA:42928"/>
        <dbReference type="Rhea" id="RHEA-COMP:10286"/>
        <dbReference type="Rhea" id="RHEA-COMP:10287"/>
        <dbReference type="ChEBI" id="CHEBI:15378"/>
        <dbReference type="ChEBI" id="CHEBI:57856"/>
        <dbReference type="ChEBI" id="CHEBI:59789"/>
        <dbReference type="ChEBI" id="CHEBI:74506"/>
        <dbReference type="ChEBI" id="CHEBI:82748"/>
        <dbReference type="EC" id="2.1.1.199"/>
    </reaction>
</comment>
<dbReference type="GO" id="GO:0070475">
    <property type="term" value="P:rRNA base methylation"/>
    <property type="evidence" value="ECO:0007669"/>
    <property type="project" value="UniProtKB-UniRule"/>
</dbReference>
<comment type="function">
    <text evidence="6">Specifically methylates the N4 position of cytidine in position 1402 (C1402) of 16S rRNA.</text>
</comment>
<dbReference type="GO" id="GO:0071424">
    <property type="term" value="F:rRNA (cytosine-N4-)-methyltransferase activity"/>
    <property type="evidence" value="ECO:0007669"/>
    <property type="project" value="UniProtKB-UniRule"/>
</dbReference>
<dbReference type="Gene3D" id="1.10.150.170">
    <property type="entry name" value="Putative methyltransferase TM0872, insert domain"/>
    <property type="match status" value="1"/>
</dbReference>
<keyword evidence="9" id="KW-1185">Reference proteome</keyword>
<dbReference type="EMBL" id="JACLAW010000001">
    <property type="protein sequence ID" value="MBC2663972.1"/>
    <property type="molecule type" value="Genomic_DNA"/>
</dbReference>
<dbReference type="SUPFAM" id="SSF53335">
    <property type="entry name" value="S-adenosyl-L-methionine-dependent methyltransferases"/>
    <property type="match status" value="1"/>
</dbReference>
<evidence type="ECO:0000256" key="2">
    <source>
        <dbReference type="ARBA" id="ARBA00022552"/>
    </source>
</evidence>
<evidence type="ECO:0000313" key="8">
    <source>
        <dbReference type="EMBL" id="MBC2663972.1"/>
    </source>
</evidence>
<protein>
    <recommendedName>
        <fullName evidence="6">Ribosomal RNA small subunit methyltransferase H</fullName>
        <ecNumber evidence="6">2.1.1.199</ecNumber>
    </recommendedName>
    <alternativeName>
        <fullName evidence="6">16S rRNA m(4)C1402 methyltransferase</fullName>
    </alternativeName>
    <alternativeName>
        <fullName evidence="6">rRNA (cytosine-N(4)-)-methyltransferase RsmH</fullName>
    </alternativeName>
</protein>
<keyword evidence="5 6" id="KW-0949">S-adenosyl-L-methionine</keyword>
<dbReference type="Gene3D" id="3.40.50.150">
    <property type="entry name" value="Vaccinia Virus protein VP39"/>
    <property type="match status" value="1"/>
</dbReference>
<dbReference type="Pfam" id="PF01795">
    <property type="entry name" value="Methyltransf_5"/>
    <property type="match status" value="1"/>
</dbReference>
<keyword evidence="2 6" id="KW-0698">rRNA processing</keyword>
<comment type="caution">
    <text evidence="8">The sequence shown here is derived from an EMBL/GenBank/DDBJ whole genome shotgun (WGS) entry which is preliminary data.</text>
</comment>
<dbReference type="PIRSF" id="PIRSF004486">
    <property type="entry name" value="MraW"/>
    <property type="match status" value="1"/>
</dbReference>
<dbReference type="InterPro" id="IPR023397">
    <property type="entry name" value="SAM-dep_MeTrfase_MraW_recog"/>
</dbReference>
<evidence type="ECO:0000256" key="7">
    <source>
        <dbReference type="SAM" id="MobiDB-lite"/>
    </source>
</evidence>
<evidence type="ECO:0000256" key="4">
    <source>
        <dbReference type="ARBA" id="ARBA00022679"/>
    </source>
</evidence>